<dbReference type="RefSeq" id="WP_072908198.1">
    <property type="nucleotide sequence ID" value="NZ_FRAI01000023.1"/>
</dbReference>
<evidence type="ECO:0000259" key="1">
    <source>
        <dbReference type="Pfam" id="PF00534"/>
    </source>
</evidence>
<dbReference type="CDD" id="cd03801">
    <property type="entry name" value="GT4_PimA-like"/>
    <property type="match status" value="1"/>
</dbReference>
<dbReference type="Pfam" id="PF00534">
    <property type="entry name" value="Glycos_transf_1"/>
    <property type="match status" value="1"/>
</dbReference>
<dbReference type="EMBL" id="FRAI01000023">
    <property type="protein sequence ID" value="SHK23300.1"/>
    <property type="molecule type" value="Genomic_DNA"/>
</dbReference>
<name>A0A1M6QT56_9FIRM</name>
<dbReference type="SUPFAM" id="SSF53756">
    <property type="entry name" value="UDP-Glycosyltransferase/glycogen phosphorylase"/>
    <property type="match status" value="1"/>
</dbReference>
<sequence length="281" mass="31943">MLIIFIKSASLGGISTHIKQLQLGLSKFNYQTEVIEINFNPLKFLKSIITIKYISQREKVILHFHGYKAIFLLPFISQRVKKVCTIHGFLDEERWGNSFLKWLLRKLFKKVDYFICVSHSLKSYIQGEFDVPQSKITVIYNGVSVDKREIPKIKKNKIVNIGACGRLVKLKGYEQLIHAFNNISTKYNVRLHIIGSGPEEENLKKIAGDKVFFHGYQPNPLEYMEMFHLFVQPSLVEGCGLSVLEGMSLNLPVIVSDAGGLPELIQHGVHGLIFPKGDIKA</sequence>
<protein>
    <submittedName>
        <fullName evidence="3">Glycosyltransferase involved in cell wall bisynthesis</fullName>
    </submittedName>
</protein>
<dbReference type="Proteomes" id="UP000243547">
    <property type="component" value="Unassembled WGS sequence"/>
</dbReference>
<evidence type="ECO:0000313" key="4">
    <source>
        <dbReference type="Proteomes" id="UP000243547"/>
    </source>
</evidence>
<proteinExistence type="predicted"/>
<dbReference type="STRING" id="1120989.SAMN02745227_01856"/>
<dbReference type="GO" id="GO:0016757">
    <property type="term" value="F:glycosyltransferase activity"/>
    <property type="evidence" value="ECO:0007669"/>
    <property type="project" value="InterPro"/>
</dbReference>
<feature type="domain" description="Glycosyltransferase subfamily 4-like N-terminal" evidence="2">
    <location>
        <begin position="60"/>
        <end position="146"/>
    </location>
</feature>
<keyword evidence="4" id="KW-1185">Reference proteome</keyword>
<dbReference type="InterPro" id="IPR001296">
    <property type="entry name" value="Glyco_trans_1"/>
</dbReference>
<gene>
    <name evidence="3" type="ORF">SAMN02745227_01856</name>
</gene>
<evidence type="ECO:0000313" key="3">
    <source>
        <dbReference type="EMBL" id="SHK23300.1"/>
    </source>
</evidence>
<dbReference type="Pfam" id="PF13439">
    <property type="entry name" value="Glyco_transf_4"/>
    <property type="match status" value="1"/>
</dbReference>
<dbReference type="PANTHER" id="PTHR12526:SF630">
    <property type="entry name" value="GLYCOSYLTRANSFERASE"/>
    <property type="match status" value="1"/>
</dbReference>
<dbReference type="OrthoDB" id="3199616at2"/>
<feature type="domain" description="Glycosyl transferase family 1" evidence="1">
    <location>
        <begin position="161"/>
        <end position="281"/>
    </location>
</feature>
<accession>A0A1M6QT56</accession>
<organism evidence="3 4">
    <name type="scientific">Anaerobranca californiensis DSM 14826</name>
    <dbReference type="NCBI Taxonomy" id="1120989"/>
    <lineage>
        <taxon>Bacteria</taxon>
        <taxon>Bacillati</taxon>
        <taxon>Bacillota</taxon>
        <taxon>Clostridia</taxon>
        <taxon>Eubacteriales</taxon>
        <taxon>Proteinivoracaceae</taxon>
        <taxon>Anaerobranca</taxon>
    </lineage>
</organism>
<reference evidence="4" key="1">
    <citation type="submission" date="2016-11" db="EMBL/GenBank/DDBJ databases">
        <authorList>
            <person name="Varghese N."/>
            <person name="Submissions S."/>
        </authorList>
    </citation>
    <scope>NUCLEOTIDE SEQUENCE [LARGE SCALE GENOMIC DNA]</scope>
    <source>
        <strain evidence="4">DSM 14826</strain>
    </source>
</reference>
<evidence type="ECO:0000259" key="2">
    <source>
        <dbReference type="Pfam" id="PF13439"/>
    </source>
</evidence>
<dbReference type="AlphaFoldDB" id="A0A1M6QT56"/>
<feature type="non-terminal residue" evidence="3">
    <location>
        <position position="281"/>
    </location>
</feature>
<dbReference type="Gene3D" id="3.40.50.2000">
    <property type="entry name" value="Glycogen Phosphorylase B"/>
    <property type="match status" value="2"/>
</dbReference>
<dbReference type="InterPro" id="IPR028098">
    <property type="entry name" value="Glyco_trans_4-like_N"/>
</dbReference>
<dbReference type="PANTHER" id="PTHR12526">
    <property type="entry name" value="GLYCOSYLTRANSFERASE"/>
    <property type="match status" value="1"/>
</dbReference>
<keyword evidence="3" id="KW-0808">Transferase</keyword>